<feature type="chain" id="PRO_5011584836" evidence="1">
    <location>
        <begin position="26"/>
        <end position="219"/>
    </location>
</feature>
<accession>A0A1I7MYG5</accession>
<dbReference type="InterPro" id="IPR038696">
    <property type="entry name" value="IalB_sf"/>
</dbReference>
<reference evidence="2 3" key="1">
    <citation type="submission" date="2016-10" db="EMBL/GenBank/DDBJ databases">
        <authorList>
            <person name="de Groot N.N."/>
        </authorList>
    </citation>
    <scope>NUCLEOTIDE SEQUENCE [LARGE SCALE GENOMIC DNA]</scope>
    <source>
        <strain evidence="2 3">IPL20</strain>
    </source>
</reference>
<dbReference type="Pfam" id="PF06776">
    <property type="entry name" value="IalB"/>
    <property type="match status" value="1"/>
</dbReference>
<dbReference type="Proteomes" id="UP000199074">
    <property type="component" value="Unassembled WGS sequence"/>
</dbReference>
<evidence type="ECO:0000256" key="1">
    <source>
        <dbReference type="SAM" id="SignalP"/>
    </source>
</evidence>
<evidence type="ECO:0000313" key="3">
    <source>
        <dbReference type="Proteomes" id="UP000199074"/>
    </source>
</evidence>
<dbReference type="AlphaFoldDB" id="A0A1I7MYG5"/>
<dbReference type="RefSeq" id="WP_092419898.1">
    <property type="nucleotide sequence ID" value="NZ_FPCK01000001.1"/>
</dbReference>
<dbReference type="OrthoDB" id="9814802at2"/>
<dbReference type="STRING" id="429728.SAMN05216456_0280"/>
<protein>
    <submittedName>
        <fullName evidence="2">Invasion protein IalB, involved in pathogenesis</fullName>
    </submittedName>
</protein>
<sequence length="219" mass="22068">MPLRHTCAVLAGLAIGSIAATAVMAQSAGSDLDHMLSQSHQVALDSASGSAPLGQALQIAQAVTAAAPSLPNGASSITEIFGDWTVNCAVRGTEKACAASQVQGDSQTGQQVFAVELQTREDGGVGGVMILPFGLDVRAPVSFMLDDVAWGSGAAFTTCMPGGCIVPVAFPASELDALRKGTALTVTANSISTSADAPQFTVSLAGFTAATNRVTELSR</sequence>
<keyword evidence="3" id="KW-1185">Reference proteome</keyword>
<name>A0A1I7MYG5_9HYPH</name>
<dbReference type="InterPro" id="IPR010642">
    <property type="entry name" value="Invasion_prot_B"/>
</dbReference>
<dbReference type="EMBL" id="FPCK01000001">
    <property type="protein sequence ID" value="SFV27444.1"/>
    <property type="molecule type" value="Genomic_DNA"/>
</dbReference>
<organism evidence="2 3">
    <name type="scientific">Devosia crocina</name>
    <dbReference type="NCBI Taxonomy" id="429728"/>
    <lineage>
        <taxon>Bacteria</taxon>
        <taxon>Pseudomonadati</taxon>
        <taxon>Pseudomonadota</taxon>
        <taxon>Alphaproteobacteria</taxon>
        <taxon>Hyphomicrobiales</taxon>
        <taxon>Devosiaceae</taxon>
        <taxon>Devosia</taxon>
    </lineage>
</organism>
<dbReference type="Gene3D" id="2.60.40.1880">
    <property type="entry name" value="Invasion associated locus B (IalB) protein"/>
    <property type="match status" value="1"/>
</dbReference>
<feature type="signal peptide" evidence="1">
    <location>
        <begin position="1"/>
        <end position="25"/>
    </location>
</feature>
<evidence type="ECO:0000313" key="2">
    <source>
        <dbReference type="EMBL" id="SFV27444.1"/>
    </source>
</evidence>
<proteinExistence type="predicted"/>
<keyword evidence="1" id="KW-0732">Signal</keyword>
<gene>
    <name evidence="2" type="ORF">SAMN05216456_0280</name>
</gene>